<protein>
    <submittedName>
        <fullName evidence="2">Uncharacterized protein</fullName>
    </submittedName>
</protein>
<evidence type="ECO:0000256" key="1">
    <source>
        <dbReference type="SAM" id="MobiDB-lite"/>
    </source>
</evidence>
<reference evidence="2" key="1">
    <citation type="submission" date="2020-02" db="EMBL/GenBank/DDBJ databases">
        <authorList>
            <person name="Meier V. D."/>
        </authorList>
    </citation>
    <scope>NUCLEOTIDE SEQUENCE</scope>
    <source>
        <strain evidence="2">AVDCRST_MAG92</strain>
    </source>
</reference>
<dbReference type="EMBL" id="CADCTM010000074">
    <property type="protein sequence ID" value="CAA9220212.1"/>
    <property type="molecule type" value="Genomic_DNA"/>
</dbReference>
<feature type="compositionally biased region" description="Pro residues" evidence="1">
    <location>
        <begin position="80"/>
        <end position="90"/>
    </location>
</feature>
<evidence type="ECO:0000313" key="2">
    <source>
        <dbReference type="EMBL" id="CAA9220212.1"/>
    </source>
</evidence>
<gene>
    <name evidence="2" type="ORF">AVDCRST_MAG92-549</name>
</gene>
<sequence>MKFGVALITTIATIISVAVPVIAQINRPSQDFFERGREQLEREIKILREESPNTQRNPQKPRSEPVLEVSPSPNSDRQPNPSPSETPKPQPTQMNNSR</sequence>
<proteinExistence type="predicted"/>
<feature type="region of interest" description="Disordered" evidence="1">
    <location>
        <begin position="46"/>
        <end position="98"/>
    </location>
</feature>
<accession>A0A6J4HDQ2</accession>
<organism evidence="2">
    <name type="scientific">uncultured Coleofasciculus sp</name>
    <dbReference type="NCBI Taxonomy" id="1267456"/>
    <lineage>
        <taxon>Bacteria</taxon>
        <taxon>Bacillati</taxon>
        <taxon>Cyanobacteriota</taxon>
        <taxon>Cyanophyceae</taxon>
        <taxon>Coleofasciculales</taxon>
        <taxon>Coleofasciculaceae</taxon>
        <taxon>Coleofasciculus</taxon>
        <taxon>environmental samples</taxon>
    </lineage>
</organism>
<dbReference type="AlphaFoldDB" id="A0A6J4HDQ2"/>
<name>A0A6J4HDQ2_9CYAN</name>